<dbReference type="InterPro" id="IPR047960">
    <property type="entry name" value="Transpos_IS1380"/>
</dbReference>
<dbReference type="InterPro" id="IPR025668">
    <property type="entry name" value="Tnp_DDE_dom"/>
</dbReference>
<evidence type="ECO:0000259" key="1">
    <source>
        <dbReference type="Pfam" id="PF13701"/>
    </source>
</evidence>
<evidence type="ECO:0000313" key="2">
    <source>
        <dbReference type="EMBL" id="MFC3767036.1"/>
    </source>
</evidence>
<protein>
    <submittedName>
        <fullName evidence="2">IS1380 family transposase</fullName>
    </submittedName>
</protein>
<evidence type="ECO:0000313" key="3">
    <source>
        <dbReference type="Proteomes" id="UP001595699"/>
    </source>
</evidence>
<keyword evidence="3" id="KW-1185">Reference proteome</keyword>
<dbReference type="EMBL" id="JBHRZH010000072">
    <property type="protein sequence ID" value="MFC3767036.1"/>
    <property type="molecule type" value="Genomic_DNA"/>
</dbReference>
<comment type="caution">
    <text evidence="2">The sequence shown here is derived from an EMBL/GenBank/DDBJ whole genome shotgun (WGS) entry which is preliminary data.</text>
</comment>
<organism evidence="2 3">
    <name type="scientific">Tenggerimyces flavus</name>
    <dbReference type="NCBI Taxonomy" id="1708749"/>
    <lineage>
        <taxon>Bacteria</taxon>
        <taxon>Bacillati</taxon>
        <taxon>Actinomycetota</taxon>
        <taxon>Actinomycetes</taxon>
        <taxon>Propionibacteriales</taxon>
        <taxon>Nocardioidaceae</taxon>
        <taxon>Tenggerimyces</taxon>
    </lineage>
</organism>
<dbReference type="Pfam" id="PF13701">
    <property type="entry name" value="DDE_Tnp_1_4"/>
    <property type="match status" value="1"/>
</dbReference>
<accession>A0ABV7YNV2</accession>
<sequence length="470" mass="50413">MRVSHSVSAVFDDPNLVSCAGLVPVLSLARRCGLAQLAGARVSIDAPGGANPQLKVPALVAGMVAGADSIDDLDLLRHGGMDRLFGGVRAPSTLGTFLRCFTFGHVRQLDAVAAAFLVNLARHTPLLPDGDELVFVDVDDTIRRTHGHAKQGVGCGYSGVSGLNALLATVSTSTGAPVIAATRLRKGSTHSARGAATLIGDAIGTVRKADASGMVIVRADSAFYTHHTIAAIRRARARFSVTARMTPAVVAAISAIDEQTWTPIHYPNAVFDEAEQCWISDAEVAEIGYTAFGNRRAGEQVTARLIVRRVRRLNPTSHVPRNIQRHLQTDAVQGELFAAYRYHAVFTDSPMLLLQAETQHRGHAIVEQVIADLKNSALAHLPSGRFNANAAWLVCAAIAFNLTRAAGTLASTFHARATTATIRAHLINLPARIARSARRLTLHLPRNWPWEHDWQQLFTTAAQHAPPHPA</sequence>
<dbReference type="NCBIfam" id="NF033539">
    <property type="entry name" value="transpos_IS1380"/>
    <property type="match status" value="1"/>
</dbReference>
<dbReference type="RefSeq" id="WP_205121175.1">
    <property type="nucleotide sequence ID" value="NZ_JAFBCM010000001.1"/>
</dbReference>
<name>A0ABV7YNV2_9ACTN</name>
<proteinExistence type="predicted"/>
<dbReference type="Proteomes" id="UP001595699">
    <property type="component" value="Unassembled WGS sequence"/>
</dbReference>
<feature type="domain" description="Transposase DDE" evidence="1">
    <location>
        <begin position="5"/>
        <end position="460"/>
    </location>
</feature>
<gene>
    <name evidence="2" type="ORF">ACFOUW_39855</name>
</gene>
<reference evidence="3" key="1">
    <citation type="journal article" date="2019" name="Int. J. Syst. Evol. Microbiol.">
        <title>The Global Catalogue of Microorganisms (GCM) 10K type strain sequencing project: providing services to taxonomists for standard genome sequencing and annotation.</title>
        <authorList>
            <consortium name="The Broad Institute Genomics Platform"/>
            <consortium name="The Broad Institute Genome Sequencing Center for Infectious Disease"/>
            <person name="Wu L."/>
            <person name="Ma J."/>
        </authorList>
    </citation>
    <scope>NUCLEOTIDE SEQUENCE [LARGE SCALE GENOMIC DNA]</scope>
    <source>
        <strain evidence="3">CGMCC 4.7241</strain>
    </source>
</reference>